<feature type="domain" description="Cell envelope-related transcriptional attenuator" evidence="3">
    <location>
        <begin position="121"/>
        <end position="286"/>
    </location>
</feature>
<dbReference type="InterPro" id="IPR004474">
    <property type="entry name" value="LytR_CpsA_psr"/>
</dbReference>
<dbReference type="OrthoDB" id="9782542at2"/>
<dbReference type="InterPro" id="IPR050922">
    <property type="entry name" value="LytR/CpsA/Psr_CW_biosynth"/>
</dbReference>
<feature type="region of interest" description="Disordered" evidence="2">
    <location>
        <begin position="73"/>
        <end position="94"/>
    </location>
</feature>
<evidence type="ECO:0000313" key="5">
    <source>
        <dbReference type="Proteomes" id="UP000283374"/>
    </source>
</evidence>
<organism evidence="4 5">
    <name type="scientific">Cellulomonas rhizosphaerae</name>
    <dbReference type="NCBI Taxonomy" id="2293719"/>
    <lineage>
        <taxon>Bacteria</taxon>
        <taxon>Bacillati</taxon>
        <taxon>Actinomycetota</taxon>
        <taxon>Actinomycetes</taxon>
        <taxon>Micrococcales</taxon>
        <taxon>Cellulomonadaceae</taxon>
        <taxon>Cellulomonas</taxon>
    </lineage>
</organism>
<evidence type="ECO:0000256" key="2">
    <source>
        <dbReference type="SAM" id="MobiDB-lite"/>
    </source>
</evidence>
<dbReference type="Gene3D" id="3.40.630.190">
    <property type="entry name" value="LCP protein"/>
    <property type="match status" value="1"/>
</dbReference>
<accession>A0A413RJQ4</accession>
<gene>
    <name evidence="4" type="ORF">D1825_12905</name>
</gene>
<reference evidence="4 5" key="1">
    <citation type="submission" date="2018-08" db="EMBL/GenBank/DDBJ databases">
        <title>Cellulomonas rhizosphaerae sp. nov., a novel actinomycete isolated from soil.</title>
        <authorList>
            <person name="Tian Y."/>
        </authorList>
    </citation>
    <scope>NUCLEOTIDE SEQUENCE [LARGE SCALE GENOMIC DNA]</scope>
    <source>
        <strain evidence="4 5">NEAU-TCZ24</strain>
    </source>
</reference>
<dbReference type="Pfam" id="PF03816">
    <property type="entry name" value="LytR_cpsA_psr"/>
    <property type="match status" value="1"/>
</dbReference>
<dbReference type="PANTHER" id="PTHR33392">
    <property type="entry name" value="POLYISOPRENYL-TEICHOIC ACID--PEPTIDOGLYCAN TEICHOIC ACID TRANSFERASE TAGU"/>
    <property type="match status" value="1"/>
</dbReference>
<keyword evidence="5" id="KW-1185">Reference proteome</keyword>
<evidence type="ECO:0000256" key="1">
    <source>
        <dbReference type="ARBA" id="ARBA00006068"/>
    </source>
</evidence>
<name>A0A413RJQ4_9CELL</name>
<dbReference type="EMBL" id="QWKP01000209">
    <property type="protein sequence ID" value="RHA38909.1"/>
    <property type="molecule type" value="Genomic_DNA"/>
</dbReference>
<protein>
    <submittedName>
        <fullName evidence="4">LytR family transcriptional regulator</fullName>
    </submittedName>
</protein>
<dbReference type="Proteomes" id="UP000283374">
    <property type="component" value="Unassembled WGS sequence"/>
</dbReference>
<proteinExistence type="inferred from homology"/>
<feature type="compositionally biased region" description="Low complexity" evidence="2">
    <location>
        <begin position="376"/>
        <end position="405"/>
    </location>
</feature>
<dbReference type="NCBIfam" id="TIGR00350">
    <property type="entry name" value="lytR_cpsA_psr"/>
    <property type="match status" value="1"/>
</dbReference>
<comment type="similarity">
    <text evidence="1">Belongs to the LytR/CpsA/Psr (LCP) family.</text>
</comment>
<comment type="caution">
    <text evidence="4">The sequence shown here is derived from an EMBL/GenBank/DDBJ whole genome shotgun (WGS) entry which is preliminary data.</text>
</comment>
<dbReference type="PANTHER" id="PTHR33392:SF6">
    <property type="entry name" value="POLYISOPRENYL-TEICHOIC ACID--PEPTIDOGLYCAN TEICHOIC ACID TRANSFERASE TAGU"/>
    <property type="match status" value="1"/>
</dbReference>
<sequence length="423" mass="44429">MTEPRIHDVTVRHATSARARTARHSRATTHRTRTALRGTAIAATALLAFGVGTAAATYTRISGNVNHADISALVGDEPRPTKSSNPEDPNAGKDVNILLLGSDQRDGENGEIGGDVTAGMRSDTTIVLHISADRSRVEAISIPRDSMVEIPSCKLSNGKRTGATFGMFNSAFALGWDQGGDIASAAGCTWRTVEKNTGVHIDHSVVVDFAGFEKMVNSLGGVPICIPNEMIAKKAKLHLQAGNQTLNGKEALGFARARTGTGVGDGSDTNRIGRQQQLIAAMVKAILSKNVLTDAGQLLSLLGSATSSVTTDSDFSLTDMAGLAYTMRDIRGGNITFMTIPWGAYPADHNRVQWTAEAATVWDRLAKDKPLDGESKPTPSKTSSATPGATSPSTPKATPTPTESKQAGREAFNLDDSTASCSA</sequence>
<evidence type="ECO:0000259" key="3">
    <source>
        <dbReference type="Pfam" id="PF03816"/>
    </source>
</evidence>
<evidence type="ECO:0000313" key="4">
    <source>
        <dbReference type="EMBL" id="RHA38909.1"/>
    </source>
</evidence>
<dbReference type="AlphaFoldDB" id="A0A413RJQ4"/>
<feature type="region of interest" description="Disordered" evidence="2">
    <location>
        <begin position="368"/>
        <end position="423"/>
    </location>
</feature>